<protein>
    <submittedName>
        <fullName evidence="2">Uncharacterized protein</fullName>
    </submittedName>
</protein>
<feature type="chain" id="PRO_5011540583" evidence="1">
    <location>
        <begin position="20"/>
        <end position="47"/>
    </location>
</feature>
<keyword evidence="3" id="KW-1185">Reference proteome</keyword>
<name>A0A1G8FAP6_9FLAO</name>
<sequence>MKKLLLSVAILVGATLILSQDNSNELKNVNNDDVAIVQVKLPTDLKN</sequence>
<dbReference type="EMBL" id="FNCZ01000004">
    <property type="protein sequence ID" value="SDH79216.1"/>
    <property type="molecule type" value="Genomic_DNA"/>
</dbReference>
<accession>A0A1G8FAP6</accession>
<evidence type="ECO:0000313" key="3">
    <source>
        <dbReference type="Proteomes" id="UP000199492"/>
    </source>
</evidence>
<evidence type="ECO:0000256" key="1">
    <source>
        <dbReference type="SAM" id="SignalP"/>
    </source>
</evidence>
<proteinExistence type="predicted"/>
<keyword evidence="1" id="KW-0732">Signal</keyword>
<dbReference type="RefSeq" id="WP_175455602.1">
    <property type="nucleotide sequence ID" value="NZ_FNCZ01000004.1"/>
</dbReference>
<dbReference type="Proteomes" id="UP000199492">
    <property type="component" value="Unassembled WGS sequence"/>
</dbReference>
<feature type="signal peptide" evidence="1">
    <location>
        <begin position="1"/>
        <end position="19"/>
    </location>
</feature>
<reference evidence="3" key="1">
    <citation type="submission" date="2016-10" db="EMBL/GenBank/DDBJ databases">
        <authorList>
            <person name="Varghese N."/>
            <person name="Submissions S."/>
        </authorList>
    </citation>
    <scope>NUCLEOTIDE SEQUENCE [LARGE SCALE GENOMIC DNA]</scope>
    <source>
        <strain evidence="3">DSM 15363</strain>
    </source>
</reference>
<gene>
    <name evidence="2" type="ORF">SAMN04489796_104201</name>
</gene>
<dbReference type="AlphaFoldDB" id="A0A1G8FAP6"/>
<organism evidence="2 3">
    <name type="scientific">Winogradskyella thalassocola</name>
    <dbReference type="NCBI Taxonomy" id="262004"/>
    <lineage>
        <taxon>Bacteria</taxon>
        <taxon>Pseudomonadati</taxon>
        <taxon>Bacteroidota</taxon>
        <taxon>Flavobacteriia</taxon>
        <taxon>Flavobacteriales</taxon>
        <taxon>Flavobacteriaceae</taxon>
        <taxon>Winogradskyella</taxon>
    </lineage>
</organism>
<evidence type="ECO:0000313" key="2">
    <source>
        <dbReference type="EMBL" id="SDH79216.1"/>
    </source>
</evidence>
<dbReference type="STRING" id="262004.SAMN04489796_104201"/>